<dbReference type="AlphaFoldDB" id="R0D077"/>
<evidence type="ECO:0000313" key="2">
    <source>
        <dbReference type="EMBL" id="ENZ82076.1"/>
    </source>
</evidence>
<accession>R0D077</accession>
<sequence precursor="true">MKTTWLAWTLAAALTAGSGALAQTPAAAPAPAPNDYGKTENWLCWPGRQDACAVDQTTTIVQADGKTATETFKPAAAPAYDCFYVYPTVSAQPTGNSDMTVTASERMVVEQQLARFTSKCRVFAPMYRQVTLAALRAVMMGQPSPGDGALAYGDVRDAWTWYLTHENKGPDGKARGVVLIGHSQGSRVLQTLLKQEIDGKPAQKRMISALILGMTTPVVDGQYGSIPLCAKADQAGCIVTYVSFRETSPPPANSRFGVTDAQGHAAGCVNPAALLAGKASTEEVPLRSYLSAKGFGAVSGQAPKPFATGVTVTTPFVALPGLLSARCASERGFTYLSVKVNADPADPRTDEITGDVVVGGAVLKDWGLHLIDVNLEMGDLVALVDRQAAAYAAK</sequence>
<gene>
    <name evidence="2" type="ORF">OR37_01887</name>
</gene>
<evidence type="ECO:0008006" key="4">
    <source>
        <dbReference type="Google" id="ProtNLM"/>
    </source>
</evidence>
<dbReference type="STRING" id="1292034.OR37_01887"/>
<name>R0D077_CAUVI</name>
<evidence type="ECO:0000256" key="1">
    <source>
        <dbReference type="SAM" id="SignalP"/>
    </source>
</evidence>
<evidence type="ECO:0000313" key="3">
    <source>
        <dbReference type="Proteomes" id="UP000013063"/>
    </source>
</evidence>
<dbReference type="PATRIC" id="fig|1292034.3.peg.1876"/>
<reference evidence="2 3" key="1">
    <citation type="journal article" date="2013" name="Genome Announc.">
        <title>Draft Genome Sequence for Caulobacter sp. Strain OR37, a Bacterium Tolerant to Heavy Metals.</title>
        <authorList>
            <person name="Utturkar S.M."/>
            <person name="Bollmann A."/>
            <person name="Brzoska R.M."/>
            <person name="Klingeman D.M."/>
            <person name="Epstein S.E."/>
            <person name="Palumbo A.V."/>
            <person name="Brown S.D."/>
        </authorList>
    </citation>
    <scope>NUCLEOTIDE SEQUENCE [LARGE SCALE GENOMIC DNA]</scope>
    <source>
        <strain evidence="2 3">OR37</strain>
    </source>
</reference>
<feature type="signal peptide" evidence="1">
    <location>
        <begin position="1"/>
        <end position="22"/>
    </location>
</feature>
<dbReference type="EMBL" id="APMP01000009">
    <property type="protein sequence ID" value="ENZ82076.1"/>
    <property type="molecule type" value="Genomic_DNA"/>
</dbReference>
<protein>
    <recommendedName>
        <fullName evidence="4">Lysophospholipase</fullName>
    </recommendedName>
</protein>
<dbReference type="eggNOG" id="COG2267">
    <property type="taxonomic scope" value="Bacteria"/>
</dbReference>
<dbReference type="Proteomes" id="UP000013063">
    <property type="component" value="Unassembled WGS sequence"/>
</dbReference>
<dbReference type="InterPro" id="IPR021440">
    <property type="entry name" value="DUF3089"/>
</dbReference>
<proteinExistence type="predicted"/>
<dbReference type="InterPro" id="IPR029058">
    <property type="entry name" value="AB_hydrolase_fold"/>
</dbReference>
<keyword evidence="3" id="KW-1185">Reference proteome</keyword>
<dbReference type="SUPFAM" id="SSF53474">
    <property type="entry name" value="alpha/beta-Hydrolases"/>
    <property type="match status" value="1"/>
</dbReference>
<dbReference type="Pfam" id="PF11288">
    <property type="entry name" value="DUF3089"/>
    <property type="match status" value="1"/>
</dbReference>
<comment type="caution">
    <text evidence="2">The sequence shown here is derived from an EMBL/GenBank/DDBJ whole genome shotgun (WGS) entry which is preliminary data.</text>
</comment>
<dbReference type="ESTHER" id="cauce-r0d077">
    <property type="family name" value="Duf_3089"/>
</dbReference>
<dbReference type="OrthoDB" id="9794645at2"/>
<organism evidence="2 3">
    <name type="scientific">Caulobacter vibrioides OR37</name>
    <dbReference type="NCBI Taxonomy" id="1292034"/>
    <lineage>
        <taxon>Bacteria</taxon>
        <taxon>Pseudomonadati</taxon>
        <taxon>Pseudomonadota</taxon>
        <taxon>Alphaproteobacteria</taxon>
        <taxon>Caulobacterales</taxon>
        <taxon>Caulobacteraceae</taxon>
        <taxon>Caulobacter</taxon>
    </lineage>
</organism>
<feature type="chain" id="PRO_5004347422" description="Lysophospholipase" evidence="1">
    <location>
        <begin position="23"/>
        <end position="394"/>
    </location>
</feature>
<dbReference type="RefSeq" id="WP_004618620.1">
    <property type="nucleotide sequence ID" value="NZ_APMP01000009.1"/>
</dbReference>
<keyword evidence="1" id="KW-0732">Signal</keyword>